<dbReference type="Proteomes" id="UP000027318">
    <property type="component" value="Unassembled WGS sequence"/>
</dbReference>
<evidence type="ECO:0000256" key="6">
    <source>
        <dbReference type="ARBA" id="ARBA00023027"/>
    </source>
</evidence>
<feature type="binding site" description="in other chain" evidence="8">
    <location>
        <begin position="10"/>
        <end position="12"/>
    </location>
    <ligand>
        <name>FMN</name>
        <dbReference type="ChEBI" id="CHEBI:58210"/>
        <note>ligand shared between dimeric partners</note>
    </ligand>
</feature>
<dbReference type="InterPro" id="IPR029479">
    <property type="entry name" value="Nitroreductase"/>
</dbReference>
<dbReference type="EMBL" id="JMSZ01000032">
    <property type="protein sequence ID" value="KDE39135.1"/>
    <property type="molecule type" value="Genomic_DNA"/>
</dbReference>
<evidence type="ECO:0000256" key="8">
    <source>
        <dbReference type="PIRSR" id="PIRSR000232-1"/>
    </source>
</evidence>
<feature type="binding site" description="in other chain" evidence="8">
    <location>
        <begin position="132"/>
        <end position="134"/>
    </location>
    <ligand>
        <name>FMN</name>
        <dbReference type="ChEBI" id="CHEBI:58210"/>
        <note>ligand shared between dimeric partners</note>
    </ligand>
</feature>
<dbReference type="GO" id="GO:0016491">
    <property type="term" value="F:oxidoreductase activity"/>
    <property type="evidence" value="ECO:0007669"/>
    <property type="project" value="UniProtKB-UniRule"/>
</dbReference>
<dbReference type="SUPFAM" id="SSF55469">
    <property type="entry name" value="FMN-dependent nitroreductase-like"/>
    <property type="match status" value="1"/>
</dbReference>
<keyword evidence="2 7" id="KW-0285">Flavoprotein</keyword>
<organism evidence="10 11">
    <name type="scientific">Nitrincola lacisaponensis</name>
    <dbReference type="NCBI Taxonomy" id="267850"/>
    <lineage>
        <taxon>Bacteria</taxon>
        <taxon>Pseudomonadati</taxon>
        <taxon>Pseudomonadota</taxon>
        <taxon>Gammaproteobacteria</taxon>
        <taxon>Oceanospirillales</taxon>
        <taxon>Oceanospirillaceae</taxon>
        <taxon>Nitrincola</taxon>
    </lineage>
</organism>
<protein>
    <recommendedName>
        <fullName evidence="7">Putative NAD(P)H nitroreductase</fullName>
        <ecNumber evidence="7">1.-.-.-</ecNumber>
    </recommendedName>
</protein>
<dbReference type="CDD" id="cd02135">
    <property type="entry name" value="YdjA-like"/>
    <property type="match status" value="1"/>
</dbReference>
<dbReference type="RefSeq" id="WP_036547853.1">
    <property type="nucleotide sequence ID" value="NZ_JMSZ01000032.1"/>
</dbReference>
<dbReference type="STRING" id="267850.ADINL_2264"/>
<evidence type="ECO:0000256" key="1">
    <source>
        <dbReference type="ARBA" id="ARBA00007118"/>
    </source>
</evidence>
<accession>A0A063Y1U7</accession>
<gene>
    <name evidence="10" type="ORF">ADINL_2264</name>
</gene>
<dbReference type="PIRSF" id="PIRSF000232">
    <property type="entry name" value="YdjA"/>
    <property type="match status" value="1"/>
</dbReference>
<name>A0A063Y1U7_9GAMM</name>
<dbReference type="OrthoDB" id="9804207at2"/>
<dbReference type="InterPro" id="IPR000415">
    <property type="entry name" value="Nitroreductase-like"/>
</dbReference>
<dbReference type="InterPro" id="IPR052530">
    <property type="entry name" value="NAD(P)H_nitroreductase"/>
</dbReference>
<evidence type="ECO:0000313" key="10">
    <source>
        <dbReference type="EMBL" id="KDE39135.1"/>
    </source>
</evidence>
<reference evidence="10 11" key="1">
    <citation type="journal article" date="2005" name="Int. J. Syst. Evol. Microbiol.">
        <title>Nitrincola lacisaponensis gen. nov., sp. nov., a novel alkaliphilic bacterium isolated from an alkaline, saline lake.</title>
        <authorList>
            <person name="Dimitriu P.A."/>
            <person name="Shukla S.K."/>
            <person name="Conradt J."/>
            <person name="Marquez M.C."/>
            <person name="Ventosa A."/>
            <person name="Maglia A."/>
            <person name="Peyton B.M."/>
            <person name="Pinkart H.C."/>
            <person name="Mormile M.R."/>
        </authorList>
    </citation>
    <scope>NUCLEOTIDE SEQUENCE [LARGE SCALE GENOMIC DNA]</scope>
    <source>
        <strain evidence="10 11">4CA</strain>
    </source>
</reference>
<comment type="cofactor">
    <cofactor evidence="8">
        <name>FMN</name>
        <dbReference type="ChEBI" id="CHEBI:58210"/>
    </cofactor>
    <text evidence="8">Binds 1 FMN per subunit.</text>
</comment>
<sequence>MDAVELLLNRVSSPVLEEPAPTPEQLDLLYRAALRAPDHGSLRPYRFLQIEGSGREKLGQVFVEAASAERELSDAEEQKLRQAPLRAPMLLVVIASLQSHPKVPEIEQQITAGCAAHSMILAAFAQGVDAIWRSGEMAFNPRVKQRLGLAENEQIIGFIYLGKARKHRVVPCPQPGEFVQKWGKG</sequence>
<keyword evidence="5 7" id="KW-0560">Oxidoreductase</keyword>
<keyword evidence="3 7" id="KW-0288">FMN</keyword>
<evidence type="ECO:0000256" key="7">
    <source>
        <dbReference type="PIRNR" id="PIRNR000232"/>
    </source>
</evidence>
<evidence type="ECO:0000313" key="11">
    <source>
        <dbReference type="Proteomes" id="UP000027318"/>
    </source>
</evidence>
<evidence type="ECO:0000256" key="4">
    <source>
        <dbReference type="ARBA" id="ARBA00022857"/>
    </source>
</evidence>
<keyword evidence="11" id="KW-1185">Reference proteome</keyword>
<feature type="binding site" evidence="8">
    <location>
        <position position="35"/>
    </location>
    <ligand>
        <name>FMN</name>
        <dbReference type="ChEBI" id="CHEBI:58210"/>
        <note>ligand shared between dimeric partners</note>
    </ligand>
</feature>
<dbReference type="Pfam" id="PF00881">
    <property type="entry name" value="Nitroreductase"/>
    <property type="match status" value="1"/>
</dbReference>
<dbReference type="InterPro" id="IPR026021">
    <property type="entry name" value="YdjA-like"/>
</dbReference>
<comment type="caution">
    <text evidence="10">The sequence shown here is derived from an EMBL/GenBank/DDBJ whole genome shotgun (WGS) entry which is preliminary data.</text>
</comment>
<dbReference type="PANTHER" id="PTHR43821">
    <property type="entry name" value="NAD(P)H NITROREDUCTASE YDJA-RELATED"/>
    <property type="match status" value="1"/>
</dbReference>
<evidence type="ECO:0000256" key="2">
    <source>
        <dbReference type="ARBA" id="ARBA00022630"/>
    </source>
</evidence>
<keyword evidence="4 7" id="KW-0521">NADP</keyword>
<comment type="similarity">
    <text evidence="1 7">Belongs to the nitroreductase family.</text>
</comment>
<evidence type="ECO:0000256" key="5">
    <source>
        <dbReference type="ARBA" id="ARBA00023002"/>
    </source>
</evidence>
<keyword evidence="6 7" id="KW-0520">NAD</keyword>
<dbReference type="EC" id="1.-.-.-" evidence="7"/>
<dbReference type="PANTHER" id="PTHR43821:SF1">
    <property type="entry name" value="NAD(P)H NITROREDUCTASE YDJA-RELATED"/>
    <property type="match status" value="1"/>
</dbReference>
<feature type="domain" description="Nitroreductase" evidence="9">
    <location>
        <begin position="17"/>
        <end position="163"/>
    </location>
</feature>
<proteinExistence type="inferred from homology"/>
<evidence type="ECO:0000259" key="9">
    <source>
        <dbReference type="Pfam" id="PF00881"/>
    </source>
</evidence>
<feature type="binding site" evidence="8">
    <location>
        <position position="39"/>
    </location>
    <ligand>
        <name>FMN</name>
        <dbReference type="ChEBI" id="CHEBI:58210"/>
        <note>ligand shared between dimeric partners</note>
    </ligand>
</feature>
<dbReference type="Gene3D" id="3.40.109.10">
    <property type="entry name" value="NADH Oxidase"/>
    <property type="match status" value="1"/>
</dbReference>
<evidence type="ECO:0000256" key="3">
    <source>
        <dbReference type="ARBA" id="ARBA00022643"/>
    </source>
</evidence>
<dbReference type="AlphaFoldDB" id="A0A063Y1U7"/>